<dbReference type="InterPro" id="IPR050302">
    <property type="entry name" value="Rab_GAP_TBC_domain"/>
</dbReference>
<dbReference type="GO" id="GO:0005096">
    <property type="term" value="F:GTPase activator activity"/>
    <property type="evidence" value="ECO:0007669"/>
    <property type="project" value="UniProtKB-KW"/>
</dbReference>
<dbReference type="InterPro" id="IPR001849">
    <property type="entry name" value="PH_domain"/>
</dbReference>
<dbReference type="AlphaFoldDB" id="A0ABD0JY51"/>
<feature type="region of interest" description="Disordered" evidence="4">
    <location>
        <begin position="971"/>
        <end position="994"/>
    </location>
</feature>
<dbReference type="GO" id="GO:0031410">
    <property type="term" value="C:cytoplasmic vesicle"/>
    <property type="evidence" value="ECO:0007669"/>
    <property type="project" value="UniProtKB-ARBA"/>
</dbReference>
<sequence>MAAEGGGSKVDSVFYVNNKTDENSSPESMANGAEAVVFRHSGDGSAESSTTETMAADQSGNADPEENETKLCGWLLKCGSIGFMKTAKNLWFVFGEDTCKLYFYRQPQDLLPLGEIDIKHASFSFDANSSRPGVFEIRSEGKVYYLDAQGQHRMTYWLEELQKKRRQYSQQRKTISSEKINWTLKNHRKGSGLTGQGKGLAGISESAGAGGSSHMGQGEGVSGLPPNTKPMYWSLRNLRTEIREAVSGIRNQKSPTKSSPPPSPQLSEGKEGWTLLDEEQDSSQQPSGSAQSATPNSSSAMSQSAAPNPASKLGNKLKFSLFNKNSKRSHSDSGSPTEQPRRHTHSSGSGRSGSQQCFKCKLYNMFRTYMSHQLQDDLWSVREDLKAAEEELQANREIIKLLQKELDVVRVTMETRKESEGKTEQEVDFMLQQRDKHVVELEHSLAVLQEDKSLLEQQCSQNEGEMATLKDQVSMLQDMLTVKDEIVMQLTNQIFELENNNTQDKGDNAGQAAEPSAPRPSLLIPDTRELEELKDSVRAYQLQNKFMTKEIMELNELRKLDEKREKELLINYANLEAMFYQTKSGEENKSQDAVAQLLQEALETEAGEGAGDQDAHQTFLSSHSMEYDRYGFQAYLHTEEETEDILVAKANQLQRQSDELANRLQSGKPLQRSPELKTLIRLGVPHEYKEHVWKGCVNFYVGQTRDKLGPQYYKKDLGEKIKQSKFNPAAKQIELDLLRTLPSNRHFDSMESDGIPKLRRVLLAYSLHNPVIGYCQGLNRLAAISLLFLSEEDAFWCLEAVVEHIMPKDYYTKTLAAAQADQRVLKELVAEKLPKLHAHFEQYEVDLSLYTFNWFLTIFVDNVRPETFLRCWDALLYEGSKVLFRFALAFLKYAEDEILTLKEAPHIYRYMRMLGEKVTNVKRITQIAFHDLNPFPMRSITSKRLHHLQLVREELRELDIIRQDFQTSHTRNNREGYISDDDLDDTRDDEDGDS</sequence>
<keyword evidence="2 3" id="KW-0175">Coiled coil</keyword>
<feature type="region of interest" description="Disordered" evidence="4">
    <location>
        <begin position="500"/>
        <end position="522"/>
    </location>
</feature>
<evidence type="ECO:0000313" key="7">
    <source>
        <dbReference type="EMBL" id="KAK7479823.1"/>
    </source>
</evidence>
<evidence type="ECO:0000256" key="2">
    <source>
        <dbReference type="ARBA" id="ARBA00023054"/>
    </source>
</evidence>
<feature type="region of interest" description="Disordered" evidence="4">
    <location>
        <begin position="187"/>
        <end position="228"/>
    </location>
</feature>
<dbReference type="EMBL" id="JACVVK020000294">
    <property type="protein sequence ID" value="KAK7479823.1"/>
    <property type="molecule type" value="Genomic_DNA"/>
</dbReference>
<dbReference type="InterPro" id="IPR000195">
    <property type="entry name" value="Rab-GAP-TBC_dom"/>
</dbReference>
<dbReference type="FunFam" id="1.10.8.270:FF:000014">
    <property type="entry name" value="Putative TBC1 domain family member 2B"/>
    <property type="match status" value="1"/>
</dbReference>
<feature type="compositionally biased region" description="Acidic residues" evidence="4">
    <location>
        <begin position="978"/>
        <end position="994"/>
    </location>
</feature>
<dbReference type="Pfam" id="PF15413">
    <property type="entry name" value="PH_11"/>
    <property type="match status" value="1"/>
</dbReference>
<evidence type="ECO:0000259" key="6">
    <source>
        <dbReference type="PROSITE" id="PS50086"/>
    </source>
</evidence>
<organism evidence="7 8">
    <name type="scientific">Batillaria attramentaria</name>
    <dbReference type="NCBI Taxonomy" id="370345"/>
    <lineage>
        <taxon>Eukaryota</taxon>
        <taxon>Metazoa</taxon>
        <taxon>Spiralia</taxon>
        <taxon>Lophotrochozoa</taxon>
        <taxon>Mollusca</taxon>
        <taxon>Gastropoda</taxon>
        <taxon>Caenogastropoda</taxon>
        <taxon>Sorbeoconcha</taxon>
        <taxon>Cerithioidea</taxon>
        <taxon>Batillariidae</taxon>
        <taxon>Batillaria</taxon>
    </lineage>
</organism>
<name>A0ABD0JY51_9CAEN</name>
<accession>A0ABD0JY51</accession>
<dbReference type="PANTHER" id="PTHR47219:SF20">
    <property type="entry name" value="TBC1 DOMAIN FAMILY MEMBER 2B"/>
    <property type="match status" value="1"/>
</dbReference>
<feature type="region of interest" description="Disordered" evidence="4">
    <location>
        <begin position="325"/>
        <end position="354"/>
    </location>
</feature>
<dbReference type="Gene3D" id="1.10.8.270">
    <property type="entry name" value="putative rabgap domain of human tbc1 domain family member 14 like domains"/>
    <property type="match status" value="1"/>
</dbReference>
<evidence type="ECO:0000256" key="1">
    <source>
        <dbReference type="ARBA" id="ARBA00022468"/>
    </source>
</evidence>
<feature type="compositionally biased region" description="Polar residues" evidence="4">
    <location>
        <begin position="46"/>
        <end position="61"/>
    </location>
</feature>
<dbReference type="PROSITE" id="PS50086">
    <property type="entry name" value="TBC_RABGAP"/>
    <property type="match status" value="1"/>
</dbReference>
<dbReference type="SUPFAM" id="SSF47923">
    <property type="entry name" value="Ypt/Rab-GAP domain of gyp1p"/>
    <property type="match status" value="2"/>
</dbReference>
<proteinExistence type="predicted"/>
<keyword evidence="1" id="KW-0343">GTPase activation</keyword>
<feature type="compositionally biased region" description="Low complexity" evidence="4">
    <location>
        <begin position="282"/>
        <end position="292"/>
    </location>
</feature>
<feature type="compositionally biased region" description="Polar residues" evidence="4">
    <location>
        <begin position="293"/>
        <end position="306"/>
    </location>
</feature>
<dbReference type="FunFam" id="1.10.472.80:FF:000018">
    <property type="entry name" value="TBC1 domain family member 2B"/>
    <property type="match status" value="1"/>
</dbReference>
<feature type="region of interest" description="Disordered" evidence="4">
    <location>
        <begin position="247"/>
        <end position="313"/>
    </location>
</feature>
<comment type="caution">
    <text evidence="7">The sequence shown here is derived from an EMBL/GenBank/DDBJ whole genome shotgun (WGS) entry which is preliminary data.</text>
</comment>
<feature type="compositionally biased region" description="Gly residues" evidence="4">
    <location>
        <begin position="208"/>
        <end position="221"/>
    </location>
</feature>
<feature type="coiled-coil region" evidence="3">
    <location>
        <begin position="530"/>
        <end position="557"/>
    </location>
</feature>
<feature type="coiled-coil region" evidence="3">
    <location>
        <begin position="438"/>
        <end position="472"/>
    </location>
</feature>
<feature type="domain" description="PH" evidence="5">
    <location>
        <begin position="68"/>
        <end position="166"/>
    </location>
</feature>
<dbReference type="SMART" id="SM00233">
    <property type="entry name" value="PH"/>
    <property type="match status" value="1"/>
</dbReference>
<reference evidence="7 8" key="1">
    <citation type="journal article" date="2023" name="Sci. Data">
        <title>Genome assembly of the Korean intertidal mud-creeper Batillaria attramentaria.</title>
        <authorList>
            <person name="Patra A.K."/>
            <person name="Ho P.T."/>
            <person name="Jun S."/>
            <person name="Lee S.J."/>
            <person name="Kim Y."/>
            <person name="Won Y.J."/>
        </authorList>
    </citation>
    <scope>NUCLEOTIDE SEQUENCE [LARGE SCALE GENOMIC DNA]</scope>
    <source>
        <strain evidence="7">Wonlab-2016</strain>
    </source>
</reference>
<dbReference type="PANTHER" id="PTHR47219">
    <property type="entry name" value="RAB GTPASE-ACTIVATING PROTEIN 1-LIKE"/>
    <property type="match status" value="1"/>
</dbReference>
<dbReference type="PROSITE" id="PS50003">
    <property type="entry name" value="PH_DOMAIN"/>
    <property type="match status" value="1"/>
</dbReference>
<dbReference type="InterPro" id="IPR035969">
    <property type="entry name" value="Rab-GAP_TBC_sf"/>
</dbReference>
<evidence type="ECO:0000256" key="4">
    <source>
        <dbReference type="SAM" id="MobiDB-lite"/>
    </source>
</evidence>
<dbReference type="Pfam" id="PF00566">
    <property type="entry name" value="RabGAP-TBC"/>
    <property type="match status" value="1"/>
</dbReference>
<dbReference type="SMART" id="SM00164">
    <property type="entry name" value="TBC"/>
    <property type="match status" value="1"/>
</dbReference>
<feature type="region of interest" description="Disordered" evidence="4">
    <location>
        <begin position="40"/>
        <end position="65"/>
    </location>
</feature>
<feature type="coiled-coil region" evidence="3">
    <location>
        <begin position="371"/>
        <end position="405"/>
    </location>
</feature>
<dbReference type="Gene3D" id="2.30.29.30">
    <property type="entry name" value="Pleckstrin-homology domain (PH domain)/Phosphotyrosine-binding domain (PTB)"/>
    <property type="match status" value="1"/>
</dbReference>
<dbReference type="GO" id="GO:0005829">
    <property type="term" value="C:cytosol"/>
    <property type="evidence" value="ECO:0007669"/>
    <property type="project" value="UniProtKB-ARBA"/>
</dbReference>
<evidence type="ECO:0000259" key="5">
    <source>
        <dbReference type="PROSITE" id="PS50003"/>
    </source>
</evidence>
<evidence type="ECO:0000313" key="8">
    <source>
        <dbReference type="Proteomes" id="UP001519460"/>
    </source>
</evidence>
<dbReference type="SUPFAM" id="SSF50729">
    <property type="entry name" value="PH domain-like"/>
    <property type="match status" value="1"/>
</dbReference>
<feature type="domain" description="Rab-GAP TBC" evidence="6">
    <location>
        <begin position="683"/>
        <end position="879"/>
    </location>
</feature>
<gene>
    <name evidence="7" type="ORF">BaRGS_00028903</name>
</gene>
<dbReference type="Proteomes" id="UP001519460">
    <property type="component" value="Unassembled WGS sequence"/>
</dbReference>
<protein>
    <submittedName>
        <fullName evidence="7">Uncharacterized protein</fullName>
    </submittedName>
</protein>
<evidence type="ECO:0000256" key="3">
    <source>
        <dbReference type="SAM" id="Coils"/>
    </source>
</evidence>
<dbReference type="Gene3D" id="1.10.472.80">
    <property type="entry name" value="Ypt/Rab-GAP domain of gyp1p, domain 3"/>
    <property type="match status" value="1"/>
</dbReference>
<keyword evidence="8" id="KW-1185">Reference proteome</keyword>
<dbReference type="InterPro" id="IPR011993">
    <property type="entry name" value="PH-like_dom_sf"/>
</dbReference>